<dbReference type="SUPFAM" id="SSF56112">
    <property type="entry name" value="Protein kinase-like (PK-like)"/>
    <property type="match status" value="1"/>
</dbReference>
<name>A0A8J4DDU5_9ACTN</name>
<protein>
    <submittedName>
        <fullName evidence="3">Aminoglycoside phosphotransferase</fullName>
    </submittedName>
</protein>
<feature type="region of interest" description="Disordered" evidence="1">
    <location>
        <begin position="297"/>
        <end position="319"/>
    </location>
</feature>
<feature type="domain" description="Aminoglycoside phosphotransferase" evidence="2">
    <location>
        <begin position="41"/>
        <end position="211"/>
    </location>
</feature>
<dbReference type="Proteomes" id="UP000605992">
    <property type="component" value="Unassembled WGS sequence"/>
</dbReference>
<sequence length="319" mass="33875">MNDQHLPAPPLIDDLVRLAPHGGPVTVLKDTRVLIVRVGDVVIKAHPPGTGEHDMRRRLEVAGRLPGLMLAPLDLVHLDGRIVTIWPAGRALTAGDLESGDMPWEEGGWLLAGLHAAPLPADMPPAGGPDRAARAVAELAEVDAPAEILKAYETLPEFPPAGPGRRALTHGDWHLGQLVFHAGAWLLIDPDDLGAGDPVWDLARPAAWFAAGLLEPDMWHRFLSAYLSAGGSAVSREDPWRELDLPARALTVQLAATATVTARRSGNPLDETAEALIASCGRIVAAAGATREGEVFDGVSQVPGPHADVRPQRNPHRAV</sequence>
<reference evidence="3" key="1">
    <citation type="submission" date="2021-01" db="EMBL/GenBank/DDBJ databases">
        <title>Whole genome shotgun sequence of Planotetraspora thailandica NBRC 104271.</title>
        <authorList>
            <person name="Komaki H."/>
            <person name="Tamura T."/>
        </authorList>
    </citation>
    <scope>NUCLEOTIDE SEQUENCE</scope>
    <source>
        <strain evidence="3">NBRC 104271</strain>
    </source>
</reference>
<dbReference type="AlphaFoldDB" id="A0A8J4DDU5"/>
<evidence type="ECO:0000313" key="4">
    <source>
        <dbReference type="Proteomes" id="UP000605992"/>
    </source>
</evidence>
<comment type="caution">
    <text evidence="3">The sequence shown here is derived from an EMBL/GenBank/DDBJ whole genome shotgun (WGS) entry which is preliminary data.</text>
</comment>
<dbReference type="InterPro" id="IPR011009">
    <property type="entry name" value="Kinase-like_dom_sf"/>
</dbReference>
<gene>
    <name evidence="3" type="ORF">Pth03_72180</name>
</gene>
<organism evidence="3 4">
    <name type="scientific">Planotetraspora thailandica</name>
    <dbReference type="NCBI Taxonomy" id="487172"/>
    <lineage>
        <taxon>Bacteria</taxon>
        <taxon>Bacillati</taxon>
        <taxon>Actinomycetota</taxon>
        <taxon>Actinomycetes</taxon>
        <taxon>Streptosporangiales</taxon>
        <taxon>Streptosporangiaceae</taxon>
        <taxon>Planotetraspora</taxon>
    </lineage>
</organism>
<accession>A0A8J4DDU5</accession>
<evidence type="ECO:0000313" key="3">
    <source>
        <dbReference type="EMBL" id="GII58829.1"/>
    </source>
</evidence>
<evidence type="ECO:0000259" key="2">
    <source>
        <dbReference type="Pfam" id="PF01636"/>
    </source>
</evidence>
<keyword evidence="4" id="KW-1185">Reference proteome</keyword>
<evidence type="ECO:0000256" key="1">
    <source>
        <dbReference type="SAM" id="MobiDB-lite"/>
    </source>
</evidence>
<proteinExistence type="predicted"/>
<dbReference type="EMBL" id="BOOR01000072">
    <property type="protein sequence ID" value="GII58829.1"/>
    <property type="molecule type" value="Genomic_DNA"/>
</dbReference>
<dbReference type="Gene3D" id="3.90.1200.10">
    <property type="match status" value="1"/>
</dbReference>
<dbReference type="RefSeq" id="WP_239119620.1">
    <property type="nucleotide sequence ID" value="NZ_BOOR01000072.1"/>
</dbReference>
<dbReference type="Pfam" id="PF01636">
    <property type="entry name" value="APH"/>
    <property type="match status" value="1"/>
</dbReference>
<dbReference type="InterPro" id="IPR002575">
    <property type="entry name" value="Aminoglycoside_PTrfase"/>
</dbReference>